<feature type="transmembrane region" description="Helical" evidence="9">
    <location>
        <begin position="16"/>
        <end position="34"/>
    </location>
</feature>
<keyword evidence="11" id="KW-1185">Reference proteome</keyword>
<evidence type="ECO:0000256" key="9">
    <source>
        <dbReference type="SAM" id="Phobius"/>
    </source>
</evidence>
<evidence type="ECO:0000256" key="1">
    <source>
        <dbReference type="ARBA" id="ARBA00004162"/>
    </source>
</evidence>
<protein>
    <submittedName>
        <fullName evidence="10">Biopolymer transport protein ExbD</fullName>
    </submittedName>
</protein>
<keyword evidence="5 9" id="KW-1133">Transmembrane helix</keyword>
<dbReference type="RefSeq" id="WP_283431741.1">
    <property type="nucleotide sequence ID" value="NZ_FXUG01000002.1"/>
</dbReference>
<gene>
    <name evidence="10" type="ORF">SAMN06265222_102432</name>
</gene>
<keyword evidence="7" id="KW-0813">Transport</keyword>
<dbReference type="Pfam" id="PF02472">
    <property type="entry name" value="ExbD"/>
    <property type="match status" value="1"/>
</dbReference>
<evidence type="ECO:0000256" key="6">
    <source>
        <dbReference type="ARBA" id="ARBA00023136"/>
    </source>
</evidence>
<feature type="compositionally biased region" description="Low complexity" evidence="8">
    <location>
        <begin position="57"/>
        <end position="72"/>
    </location>
</feature>
<accession>A0ABY1PWY2</accession>
<dbReference type="Proteomes" id="UP001158067">
    <property type="component" value="Unassembled WGS sequence"/>
</dbReference>
<evidence type="ECO:0000256" key="2">
    <source>
        <dbReference type="ARBA" id="ARBA00005811"/>
    </source>
</evidence>
<comment type="caution">
    <text evidence="10">The sequence shown here is derived from an EMBL/GenBank/DDBJ whole genome shotgun (WGS) entry which is preliminary data.</text>
</comment>
<dbReference type="InterPro" id="IPR003400">
    <property type="entry name" value="ExbD"/>
</dbReference>
<dbReference type="PANTHER" id="PTHR30558">
    <property type="entry name" value="EXBD MEMBRANE COMPONENT OF PMF-DRIVEN MACROMOLECULE IMPORT SYSTEM"/>
    <property type="match status" value="1"/>
</dbReference>
<dbReference type="EMBL" id="FXUG01000002">
    <property type="protein sequence ID" value="SMP48489.1"/>
    <property type="molecule type" value="Genomic_DNA"/>
</dbReference>
<feature type="region of interest" description="Disordered" evidence="8">
    <location>
        <begin position="51"/>
        <end position="79"/>
    </location>
</feature>
<evidence type="ECO:0000256" key="7">
    <source>
        <dbReference type="RuleBase" id="RU003879"/>
    </source>
</evidence>
<comment type="subcellular location">
    <subcellularLocation>
        <location evidence="1">Cell membrane</location>
        <topology evidence="1">Single-pass membrane protein</topology>
    </subcellularLocation>
    <subcellularLocation>
        <location evidence="7">Cell membrane</location>
        <topology evidence="7">Single-pass type II membrane protein</topology>
    </subcellularLocation>
</comment>
<reference evidence="10 11" key="1">
    <citation type="submission" date="2017-05" db="EMBL/GenBank/DDBJ databases">
        <authorList>
            <person name="Varghese N."/>
            <person name="Submissions S."/>
        </authorList>
    </citation>
    <scope>NUCLEOTIDE SEQUENCE [LARGE SCALE GENOMIC DNA]</scope>
    <source>
        <strain evidence="10 11">DSM 25457</strain>
    </source>
</reference>
<evidence type="ECO:0000313" key="11">
    <source>
        <dbReference type="Proteomes" id="UP001158067"/>
    </source>
</evidence>
<name>A0ABY1PWY2_9BACT</name>
<comment type="similarity">
    <text evidence="2 7">Belongs to the ExbD/TolR family.</text>
</comment>
<proteinExistence type="inferred from homology"/>
<keyword evidence="3" id="KW-1003">Cell membrane</keyword>
<evidence type="ECO:0000256" key="8">
    <source>
        <dbReference type="SAM" id="MobiDB-lite"/>
    </source>
</evidence>
<evidence type="ECO:0000313" key="10">
    <source>
        <dbReference type="EMBL" id="SMP48489.1"/>
    </source>
</evidence>
<keyword evidence="6 9" id="KW-0472">Membrane</keyword>
<keyword evidence="4 7" id="KW-0812">Transmembrane</keyword>
<evidence type="ECO:0000256" key="3">
    <source>
        <dbReference type="ARBA" id="ARBA00022475"/>
    </source>
</evidence>
<keyword evidence="7" id="KW-0653">Protein transport</keyword>
<evidence type="ECO:0000256" key="4">
    <source>
        <dbReference type="ARBA" id="ARBA00022692"/>
    </source>
</evidence>
<sequence>MKSPQQMGRGRANDELAMTSMIDVVFLLLVFFVWTSSFDLPETELPGQIAMASSPQADSGSAVRSAAGSSLSQRPESPRQSEIVVRIVEQTGQLSYQVGAVSLPTIAAVRDKLAVIARLPIETIVIVDPDDAVSVSGAVEVFDLARQLGFRRVVLAVEPAGS</sequence>
<evidence type="ECO:0000256" key="5">
    <source>
        <dbReference type="ARBA" id="ARBA00022989"/>
    </source>
</evidence>
<dbReference type="PANTHER" id="PTHR30558:SF3">
    <property type="entry name" value="BIOPOLYMER TRANSPORT PROTEIN EXBD-RELATED"/>
    <property type="match status" value="1"/>
</dbReference>
<organism evidence="10 11">
    <name type="scientific">Neorhodopirellula lusitana</name>
    <dbReference type="NCBI Taxonomy" id="445327"/>
    <lineage>
        <taxon>Bacteria</taxon>
        <taxon>Pseudomonadati</taxon>
        <taxon>Planctomycetota</taxon>
        <taxon>Planctomycetia</taxon>
        <taxon>Pirellulales</taxon>
        <taxon>Pirellulaceae</taxon>
        <taxon>Neorhodopirellula</taxon>
    </lineage>
</organism>